<evidence type="ECO:0000256" key="1">
    <source>
        <dbReference type="SAM" id="MobiDB-lite"/>
    </source>
</evidence>
<dbReference type="Proteomes" id="UP000800035">
    <property type="component" value="Unassembled WGS sequence"/>
</dbReference>
<evidence type="ECO:0000256" key="2">
    <source>
        <dbReference type="SAM" id="Phobius"/>
    </source>
</evidence>
<keyword evidence="2" id="KW-1133">Transmembrane helix</keyword>
<dbReference type="OrthoDB" id="5428890at2759"/>
<reference evidence="3" key="1">
    <citation type="journal article" date="2020" name="Stud. Mycol.">
        <title>101 Dothideomycetes genomes: a test case for predicting lifestyles and emergence of pathogens.</title>
        <authorList>
            <person name="Haridas S."/>
            <person name="Albert R."/>
            <person name="Binder M."/>
            <person name="Bloem J."/>
            <person name="Labutti K."/>
            <person name="Salamov A."/>
            <person name="Andreopoulos B."/>
            <person name="Baker S."/>
            <person name="Barry K."/>
            <person name="Bills G."/>
            <person name="Bluhm B."/>
            <person name="Cannon C."/>
            <person name="Castanera R."/>
            <person name="Culley D."/>
            <person name="Daum C."/>
            <person name="Ezra D."/>
            <person name="Gonzalez J."/>
            <person name="Henrissat B."/>
            <person name="Kuo A."/>
            <person name="Liang C."/>
            <person name="Lipzen A."/>
            <person name="Lutzoni F."/>
            <person name="Magnuson J."/>
            <person name="Mondo S."/>
            <person name="Nolan M."/>
            <person name="Ohm R."/>
            <person name="Pangilinan J."/>
            <person name="Park H.-J."/>
            <person name="Ramirez L."/>
            <person name="Alfaro M."/>
            <person name="Sun H."/>
            <person name="Tritt A."/>
            <person name="Yoshinaga Y."/>
            <person name="Zwiers L.-H."/>
            <person name="Turgeon B."/>
            <person name="Goodwin S."/>
            <person name="Spatafora J."/>
            <person name="Crous P."/>
            <person name="Grigoriev I."/>
        </authorList>
    </citation>
    <scope>NUCLEOTIDE SEQUENCE</scope>
    <source>
        <strain evidence="3">CBS 675.92</strain>
    </source>
</reference>
<dbReference type="EMBL" id="ML976997">
    <property type="protein sequence ID" value="KAF1954829.1"/>
    <property type="molecule type" value="Genomic_DNA"/>
</dbReference>
<dbReference type="AlphaFoldDB" id="A0A6A5TSW6"/>
<proteinExistence type="predicted"/>
<keyword evidence="2" id="KW-0812">Transmembrane</keyword>
<keyword evidence="2" id="KW-0472">Membrane</keyword>
<name>A0A6A5TSW6_9PLEO</name>
<feature type="region of interest" description="Disordered" evidence="1">
    <location>
        <begin position="23"/>
        <end position="45"/>
    </location>
</feature>
<protein>
    <submittedName>
        <fullName evidence="3">Uncharacterized protein</fullName>
    </submittedName>
</protein>
<accession>A0A6A5TSW6</accession>
<feature type="transmembrane region" description="Helical" evidence="2">
    <location>
        <begin position="266"/>
        <end position="291"/>
    </location>
</feature>
<evidence type="ECO:0000313" key="3">
    <source>
        <dbReference type="EMBL" id="KAF1954829.1"/>
    </source>
</evidence>
<gene>
    <name evidence="3" type="ORF">CC80DRAFT_416728</name>
</gene>
<sequence length="305" mass="34481">MVFGMLGWATLMYCPFEIKTEQEDETTDRTNETNAIENALPSPTAHDRSLMARPLVELLQSLGTSLPSRMEDIRGKHTTSDLHVSNLNASTLKNIGGVGFTWTASISRHLEFDQASTKLYVFCLPAYFELLDTSTDDCVESVFLDGYYEDYNKPDDFSARGLLDEVRLSYRLLFADTRDAQQIYRRKERAQARSVTHGVQDSFLDALCGLKVYSTLTYPVRITYNVESDFPIFGQRLAILQSHILSQNPNRITLLWRDRRDLLRWYTLWGLIFFGTVGIVIGLAQVALGAVQVSLAAQSLKQGGR</sequence>
<organism evidence="3 4">
    <name type="scientific">Byssothecium circinans</name>
    <dbReference type="NCBI Taxonomy" id="147558"/>
    <lineage>
        <taxon>Eukaryota</taxon>
        <taxon>Fungi</taxon>
        <taxon>Dikarya</taxon>
        <taxon>Ascomycota</taxon>
        <taxon>Pezizomycotina</taxon>
        <taxon>Dothideomycetes</taxon>
        <taxon>Pleosporomycetidae</taxon>
        <taxon>Pleosporales</taxon>
        <taxon>Massarineae</taxon>
        <taxon>Massarinaceae</taxon>
        <taxon>Byssothecium</taxon>
    </lineage>
</organism>
<evidence type="ECO:0000313" key="4">
    <source>
        <dbReference type="Proteomes" id="UP000800035"/>
    </source>
</evidence>
<keyword evidence="4" id="KW-1185">Reference proteome</keyword>